<dbReference type="InterPro" id="IPR027417">
    <property type="entry name" value="P-loop_NTPase"/>
</dbReference>
<dbReference type="PROSITE" id="PS51192">
    <property type="entry name" value="HELICASE_ATP_BIND_1"/>
    <property type="match status" value="1"/>
</dbReference>
<dbReference type="InterPro" id="IPR014001">
    <property type="entry name" value="Helicase_ATP-bd"/>
</dbReference>
<evidence type="ECO:0000313" key="6">
    <source>
        <dbReference type="Proteomes" id="UP000185678"/>
    </source>
</evidence>
<dbReference type="GO" id="GO:0004386">
    <property type="term" value="F:helicase activity"/>
    <property type="evidence" value="ECO:0007669"/>
    <property type="project" value="UniProtKB-KW"/>
</dbReference>
<evidence type="ECO:0000259" key="4">
    <source>
        <dbReference type="PROSITE" id="PS51194"/>
    </source>
</evidence>
<keyword evidence="1" id="KW-0547">Nucleotide-binding</keyword>
<dbReference type="GO" id="GO:0016887">
    <property type="term" value="F:ATP hydrolysis activity"/>
    <property type="evidence" value="ECO:0007669"/>
    <property type="project" value="TreeGrafter"/>
</dbReference>
<keyword evidence="6" id="KW-1185">Reference proteome</keyword>
<dbReference type="Pfam" id="PF00270">
    <property type="entry name" value="DEAD"/>
    <property type="match status" value="1"/>
</dbReference>
<dbReference type="GO" id="GO:0005524">
    <property type="term" value="F:ATP binding"/>
    <property type="evidence" value="ECO:0007669"/>
    <property type="project" value="UniProtKB-KW"/>
</dbReference>
<dbReference type="SUPFAM" id="SSF52540">
    <property type="entry name" value="P-loop containing nucleoside triphosphate hydrolases"/>
    <property type="match status" value="1"/>
</dbReference>
<feature type="domain" description="Helicase C-terminal" evidence="4">
    <location>
        <begin position="255"/>
        <end position="427"/>
    </location>
</feature>
<dbReference type="SMART" id="SM00487">
    <property type="entry name" value="DEXDc"/>
    <property type="match status" value="1"/>
</dbReference>
<evidence type="ECO:0000259" key="3">
    <source>
        <dbReference type="PROSITE" id="PS51192"/>
    </source>
</evidence>
<dbReference type="OrthoDB" id="9815222at2"/>
<reference evidence="5 6" key="1">
    <citation type="submission" date="2017-01" db="EMBL/GenBank/DDBJ databases">
        <authorList>
            <person name="Mah S.A."/>
            <person name="Swanson W.J."/>
            <person name="Moy G.W."/>
            <person name="Vacquier V.D."/>
        </authorList>
    </citation>
    <scope>NUCLEOTIDE SEQUENCE [LARGE SCALE GENOMIC DNA]</scope>
    <source>
        <strain evidence="5 6">DSM 11589</strain>
    </source>
</reference>
<dbReference type="AlphaFoldDB" id="A0A1N7PVK3"/>
<keyword evidence="5" id="KW-0347">Helicase</keyword>
<proteinExistence type="predicted"/>
<organism evidence="5 6">
    <name type="scientific">Insolitispirillum peregrinum</name>
    <dbReference type="NCBI Taxonomy" id="80876"/>
    <lineage>
        <taxon>Bacteria</taxon>
        <taxon>Pseudomonadati</taxon>
        <taxon>Pseudomonadota</taxon>
        <taxon>Alphaproteobacteria</taxon>
        <taxon>Rhodospirillales</taxon>
        <taxon>Novispirillaceae</taxon>
        <taxon>Insolitispirillum</taxon>
    </lineage>
</organism>
<dbReference type="SMART" id="SM00490">
    <property type="entry name" value="HELICc"/>
    <property type="match status" value="1"/>
</dbReference>
<dbReference type="PROSITE" id="PS51194">
    <property type="entry name" value="HELICASE_CTER"/>
    <property type="match status" value="1"/>
</dbReference>
<dbReference type="EMBL" id="FTOA01000008">
    <property type="protein sequence ID" value="SIT14459.1"/>
    <property type="molecule type" value="Genomic_DNA"/>
</dbReference>
<dbReference type="STRING" id="80876.SAMN05421779_10878"/>
<dbReference type="Proteomes" id="UP000185678">
    <property type="component" value="Unassembled WGS sequence"/>
</dbReference>
<dbReference type="InterPro" id="IPR001650">
    <property type="entry name" value="Helicase_C-like"/>
</dbReference>
<evidence type="ECO:0000313" key="5">
    <source>
        <dbReference type="EMBL" id="SIT14459.1"/>
    </source>
</evidence>
<feature type="domain" description="Helicase ATP-binding" evidence="3">
    <location>
        <begin position="42"/>
        <end position="218"/>
    </location>
</feature>
<name>A0A1N7PVK3_9PROT</name>
<evidence type="ECO:0000256" key="2">
    <source>
        <dbReference type="ARBA" id="ARBA00022840"/>
    </source>
</evidence>
<dbReference type="RefSeq" id="WP_076401813.1">
    <property type="nucleotide sequence ID" value="NZ_FTOA01000008.1"/>
</dbReference>
<keyword evidence="5" id="KW-0378">Hydrolase</keyword>
<dbReference type="Gene3D" id="3.40.50.300">
    <property type="entry name" value="P-loop containing nucleotide triphosphate hydrolases"/>
    <property type="match status" value="2"/>
</dbReference>
<protein>
    <submittedName>
        <fullName evidence="5">ATP-dependent helicase Lhr and Lhr-like helicase</fullName>
    </submittedName>
</protein>
<dbReference type="InterPro" id="IPR052511">
    <property type="entry name" value="ATP-dep_Helicase"/>
</dbReference>
<sequence>MDETPVSDLSLDRLPTDLKAWAIAQGWTELRPVQGKTWDWFGSERHEAHDLIVCAPTATGKTEAVFLPLISRLGDWDGRGFDIIYICPLKALIDQQTARLKPLFKAKDRPVLPWHGEARAGREAAKRSPEGVLVITPESLEGLLRTGMATVMFRGLKAVVIDELHAFFGTPRGVQIIAQLARLDAALGEKVPRIGLSATLSEDVEAEARAFLRPADPGRVAIVSDDTPITAISFEVRAFIDEAATDAPQSAKIQLLEDLRATIVEPMASEDGGARKALIFCNSRAMVEWCATELRTPRPDTDTGDHPNLKNLVFPHHGSLDRATRKIAEEALRDADRSTVVVSSPTLELGLDVGDIAHVVQVDPGPSVASLRQRLGRSGRRAGKLSRLTLLVREEPGGEGAHPLADLHVSLVQGLAQLVLVHDRRFEAPTAGALNLSTFLQQTLSMANLGVTLADINKILLAEGPFIEGAKPDYHALIDRLGRPVEKDLPGFRPLLVPPTDELPVFGLTTPARKITNGSGFGAAFDGGKQFNVRAGGETLGQIPGGHNLKPGDPVFFAGRRWAVQTVIDVPPTVLLHPAGGGRPPRFAGSPISPSGLVVETMRALLSGQRALPDIELDDTARSLWAEAQDAYDRLDLDLEPCLAWEDDILILPWTGPRAQATLIAALRHLGLNAGSAHIGIVAISQTVETVKAALKKVATWQDLPNPDDLVRGLRSPRFEKFDGELGPYLQRRNYAAARLDIEAAKAAAARALRLEPPPEAAP</sequence>
<dbReference type="InterPro" id="IPR011545">
    <property type="entry name" value="DEAD/DEAH_box_helicase_dom"/>
</dbReference>
<dbReference type="GO" id="GO:0003677">
    <property type="term" value="F:DNA binding"/>
    <property type="evidence" value="ECO:0007669"/>
    <property type="project" value="TreeGrafter"/>
</dbReference>
<gene>
    <name evidence="5" type="ORF">SAMN05421779_10878</name>
</gene>
<dbReference type="PANTHER" id="PTHR47962">
    <property type="entry name" value="ATP-DEPENDENT HELICASE LHR-RELATED-RELATED"/>
    <property type="match status" value="1"/>
</dbReference>
<keyword evidence="2" id="KW-0067">ATP-binding</keyword>
<accession>A0A1N7PVK3</accession>
<evidence type="ECO:0000256" key="1">
    <source>
        <dbReference type="ARBA" id="ARBA00022741"/>
    </source>
</evidence>
<dbReference type="PANTHER" id="PTHR47962:SF5">
    <property type="entry name" value="ATP-DEPENDENT HELICASE LHR-RELATED"/>
    <property type="match status" value="1"/>
</dbReference>
<dbReference type="Pfam" id="PF00271">
    <property type="entry name" value="Helicase_C"/>
    <property type="match status" value="1"/>
</dbReference>